<sequence length="208" mass="22575">MSAATTRQRLSPADRRAQLLSVGARLFAERPYEDVLMEEVAQQAGVSRALLYRHFPSKHALFAAVYQDAADRLLAATRIDPADSLLEQIVQGMEVHLDYFVANRNAVLAANRVLAGDPVIQAIMTGELDALRTRLLAVLPLADEHTRDAVSSVLRSWLVFVQVLVVDWLTEPSCTRDQLRDVCVGSALGALRPLLPAAAFPPGAGPGV</sequence>
<name>A0A2X0IFX7_9ACTN</name>
<dbReference type="RefSeq" id="WP_111502509.1">
    <property type="nucleotide sequence ID" value="NZ_QKYN01000074.1"/>
</dbReference>
<dbReference type="InterPro" id="IPR050109">
    <property type="entry name" value="HTH-type_TetR-like_transc_reg"/>
</dbReference>
<evidence type="ECO:0000259" key="5">
    <source>
        <dbReference type="PROSITE" id="PS50977"/>
    </source>
</evidence>
<feature type="domain" description="HTH tetR-type" evidence="5">
    <location>
        <begin position="13"/>
        <end position="73"/>
    </location>
</feature>
<evidence type="ECO:0000256" key="4">
    <source>
        <dbReference type="PROSITE-ProRule" id="PRU00335"/>
    </source>
</evidence>
<dbReference type="InterPro" id="IPR009057">
    <property type="entry name" value="Homeodomain-like_sf"/>
</dbReference>
<evidence type="ECO:0000256" key="3">
    <source>
        <dbReference type="ARBA" id="ARBA00023163"/>
    </source>
</evidence>
<accession>A0A2X0IFX7</accession>
<dbReference type="PANTHER" id="PTHR30055:SF174">
    <property type="entry name" value="TRANSCRIPTIONAL REGULATORY PROTEIN (PROBABLY TETR-FAMILY)-RELATED"/>
    <property type="match status" value="1"/>
</dbReference>
<comment type="caution">
    <text evidence="6">The sequence shown here is derived from an EMBL/GenBank/DDBJ whole genome shotgun (WGS) entry which is preliminary data.</text>
</comment>
<dbReference type="InterPro" id="IPR001647">
    <property type="entry name" value="HTH_TetR"/>
</dbReference>
<dbReference type="Gene3D" id="1.10.357.10">
    <property type="entry name" value="Tetracycline Repressor, domain 2"/>
    <property type="match status" value="1"/>
</dbReference>
<keyword evidence="7" id="KW-1185">Reference proteome</keyword>
<dbReference type="AlphaFoldDB" id="A0A2X0IFX7"/>
<protein>
    <submittedName>
        <fullName evidence="6">TetR/AcrR family transcriptional regulator</fullName>
    </submittedName>
</protein>
<dbReference type="PROSITE" id="PS50977">
    <property type="entry name" value="HTH_TETR_2"/>
    <property type="match status" value="1"/>
</dbReference>
<keyword evidence="3" id="KW-0804">Transcription</keyword>
<dbReference type="Proteomes" id="UP000248889">
    <property type="component" value="Unassembled WGS sequence"/>
</dbReference>
<dbReference type="PANTHER" id="PTHR30055">
    <property type="entry name" value="HTH-TYPE TRANSCRIPTIONAL REGULATOR RUTR"/>
    <property type="match status" value="1"/>
</dbReference>
<evidence type="ECO:0000313" key="7">
    <source>
        <dbReference type="Proteomes" id="UP000248889"/>
    </source>
</evidence>
<dbReference type="SUPFAM" id="SSF46689">
    <property type="entry name" value="Homeodomain-like"/>
    <property type="match status" value="1"/>
</dbReference>
<dbReference type="Pfam" id="PF00440">
    <property type="entry name" value="TetR_N"/>
    <property type="match status" value="1"/>
</dbReference>
<gene>
    <name evidence="6" type="ORF">DN069_19490</name>
</gene>
<dbReference type="OrthoDB" id="8479950at2"/>
<evidence type="ECO:0000256" key="1">
    <source>
        <dbReference type="ARBA" id="ARBA00023015"/>
    </source>
</evidence>
<dbReference type="GO" id="GO:0003700">
    <property type="term" value="F:DNA-binding transcription factor activity"/>
    <property type="evidence" value="ECO:0007669"/>
    <property type="project" value="TreeGrafter"/>
</dbReference>
<keyword evidence="2 4" id="KW-0238">DNA-binding</keyword>
<reference evidence="6 7" key="1">
    <citation type="submission" date="2018-06" db="EMBL/GenBank/DDBJ databases">
        <title>Streptacidiphilus pinicola sp. nov., isolated from pine grove soil.</title>
        <authorList>
            <person name="Roh S.G."/>
            <person name="Park S."/>
            <person name="Kim M.-K."/>
            <person name="Yun B.-R."/>
            <person name="Park J."/>
            <person name="Kim M.J."/>
            <person name="Kim Y.S."/>
            <person name="Kim S.B."/>
        </authorList>
    </citation>
    <scope>NUCLEOTIDE SEQUENCE [LARGE SCALE GENOMIC DNA]</scope>
    <source>
        <strain evidence="6 7">MMS16-CNU450</strain>
    </source>
</reference>
<proteinExistence type="predicted"/>
<dbReference type="GO" id="GO:0000976">
    <property type="term" value="F:transcription cis-regulatory region binding"/>
    <property type="evidence" value="ECO:0007669"/>
    <property type="project" value="TreeGrafter"/>
</dbReference>
<feature type="DNA-binding region" description="H-T-H motif" evidence="4">
    <location>
        <begin position="36"/>
        <end position="55"/>
    </location>
</feature>
<evidence type="ECO:0000313" key="6">
    <source>
        <dbReference type="EMBL" id="RAG83944.1"/>
    </source>
</evidence>
<dbReference type="FunFam" id="1.10.10.60:FF:000141">
    <property type="entry name" value="TetR family transcriptional regulator"/>
    <property type="match status" value="1"/>
</dbReference>
<dbReference type="PRINTS" id="PR00455">
    <property type="entry name" value="HTHTETR"/>
</dbReference>
<dbReference type="GO" id="GO:0045892">
    <property type="term" value="P:negative regulation of DNA-templated transcription"/>
    <property type="evidence" value="ECO:0007669"/>
    <property type="project" value="UniProtKB-ARBA"/>
</dbReference>
<organism evidence="6 7">
    <name type="scientific">Streptacidiphilus pinicola</name>
    <dbReference type="NCBI Taxonomy" id="2219663"/>
    <lineage>
        <taxon>Bacteria</taxon>
        <taxon>Bacillati</taxon>
        <taxon>Actinomycetota</taxon>
        <taxon>Actinomycetes</taxon>
        <taxon>Kitasatosporales</taxon>
        <taxon>Streptomycetaceae</taxon>
        <taxon>Streptacidiphilus</taxon>
    </lineage>
</organism>
<evidence type="ECO:0000256" key="2">
    <source>
        <dbReference type="ARBA" id="ARBA00023125"/>
    </source>
</evidence>
<dbReference type="EMBL" id="QKYN01000074">
    <property type="protein sequence ID" value="RAG83944.1"/>
    <property type="molecule type" value="Genomic_DNA"/>
</dbReference>
<keyword evidence="1" id="KW-0805">Transcription regulation</keyword>